<evidence type="ECO:0000256" key="1">
    <source>
        <dbReference type="ARBA" id="ARBA00007274"/>
    </source>
</evidence>
<sequence>MAYLSKDTLKALGFKAVGENVKVSDKASIYNPETIELGDHSRIDDFCVVSGKVSIGKYCHITPMCLVAGGSPGITLSDFCTLAYGVKVFAQSDDYSGSTMVNSLVPKQFKNEYLAEVLLERQVIVGAGSIIFPGVIIGEGCSIGAMTLVNKSTQPWGIYAGNPARRIKDRKQDLLELEAQFLKGKQE</sequence>
<protein>
    <submittedName>
        <fullName evidence="4">Galactoside O-acetyltransferase</fullName>
    </submittedName>
</protein>
<organism evidence="4 5">
    <name type="scientific">Marinobacter pelagius</name>
    <dbReference type="NCBI Taxonomy" id="379482"/>
    <lineage>
        <taxon>Bacteria</taxon>
        <taxon>Pseudomonadati</taxon>
        <taxon>Pseudomonadota</taxon>
        <taxon>Gammaproteobacteria</taxon>
        <taxon>Pseudomonadales</taxon>
        <taxon>Marinobacteraceae</taxon>
        <taxon>Marinobacter</taxon>
    </lineage>
</organism>
<dbReference type="OrthoDB" id="9815592at2"/>
<evidence type="ECO:0000313" key="5">
    <source>
        <dbReference type="Proteomes" id="UP000252995"/>
    </source>
</evidence>
<dbReference type="CDD" id="cd04647">
    <property type="entry name" value="LbH_MAT_like"/>
    <property type="match status" value="1"/>
</dbReference>
<proteinExistence type="inferred from homology"/>
<evidence type="ECO:0000256" key="3">
    <source>
        <dbReference type="ARBA" id="ARBA00023315"/>
    </source>
</evidence>
<dbReference type="Proteomes" id="UP000252995">
    <property type="component" value="Unassembled WGS sequence"/>
</dbReference>
<dbReference type="InterPro" id="IPR011004">
    <property type="entry name" value="Trimer_LpxA-like_sf"/>
</dbReference>
<keyword evidence="2 4" id="KW-0808">Transferase</keyword>
<gene>
    <name evidence="4" type="ORF">DET50_12425</name>
</gene>
<dbReference type="Gene3D" id="2.160.10.10">
    <property type="entry name" value="Hexapeptide repeat proteins"/>
    <property type="match status" value="1"/>
</dbReference>
<comment type="caution">
    <text evidence="4">The sequence shown here is derived from an EMBL/GenBank/DDBJ whole genome shotgun (WGS) entry which is preliminary data.</text>
</comment>
<dbReference type="AlphaFoldDB" id="A0A366GDL1"/>
<dbReference type="InterPro" id="IPR050179">
    <property type="entry name" value="Trans_hexapeptide_repeat"/>
</dbReference>
<evidence type="ECO:0000256" key="2">
    <source>
        <dbReference type="ARBA" id="ARBA00022679"/>
    </source>
</evidence>
<accession>A0A366GDL1</accession>
<dbReference type="RefSeq" id="WP_113863872.1">
    <property type="nucleotide sequence ID" value="NZ_QNRO01000024.1"/>
</dbReference>
<comment type="similarity">
    <text evidence="1">Belongs to the transferase hexapeptide repeat family.</text>
</comment>
<evidence type="ECO:0000313" key="4">
    <source>
        <dbReference type="EMBL" id="RBP25032.1"/>
    </source>
</evidence>
<name>A0A366GDL1_9GAMM</name>
<keyword evidence="3" id="KW-0012">Acyltransferase</keyword>
<reference evidence="4 5" key="1">
    <citation type="submission" date="2018-06" db="EMBL/GenBank/DDBJ databases">
        <title>Freshwater and sediment microbial communities from various areas in North America, analyzing microbe dynamics in response to fracking.</title>
        <authorList>
            <person name="Lamendella R."/>
        </authorList>
    </citation>
    <scope>NUCLEOTIDE SEQUENCE [LARGE SCALE GENOMIC DNA]</scope>
    <source>
        <strain evidence="4 5">114J</strain>
    </source>
</reference>
<dbReference type="PANTHER" id="PTHR43300">
    <property type="entry name" value="ACETYLTRANSFERASE"/>
    <property type="match status" value="1"/>
</dbReference>
<dbReference type="SUPFAM" id="SSF51161">
    <property type="entry name" value="Trimeric LpxA-like enzymes"/>
    <property type="match status" value="1"/>
</dbReference>
<dbReference type="EMBL" id="QNRO01000024">
    <property type="protein sequence ID" value="RBP25032.1"/>
    <property type="molecule type" value="Genomic_DNA"/>
</dbReference>
<dbReference type="GO" id="GO:0016746">
    <property type="term" value="F:acyltransferase activity"/>
    <property type="evidence" value="ECO:0007669"/>
    <property type="project" value="UniProtKB-KW"/>
</dbReference>
<dbReference type="PANTHER" id="PTHR43300:SF12">
    <property type="entry name" value="CHLORAMPHENICOL ACETYLTRANSFERASE"/>
    <property type="match status" value="1"/>
</dbReference>